<dbReference type="Proteomes" id="UP001430377">
    <property type="component" value="Unassembled WGS sequence"/>
</dbReference>
<organism evidence="1 2">
    <name type="scientific">Haloarcula rubra</name>
    <dbReference type="NCBI Taxonomy" id="2487747"/>
    <lineage>
        <taxon>Archaea</taxon>
        <taxon>Methanobacteriati</taxon>
        <taxon>Methanobacteriota</taxon>
        <taxon>Stenosarchaea group</taxon>
        <taxon>Halobacteria</taxon>
        <taxon>Halobacteriales</taxon>
        <taxon>Haloarculaceae</taxon>
        <taxon>Haloarcula</taxon>
    </lineage>
</organism>
<evidence type="ECO:0000313" key="1">
    <source>
        <dbReference type="EMBL" id="MBX0323027.1"/>
    </source>
</evidence>
<gene>
    <name evidence="1" type="ORF">EGH21_08310</name>
</gene>
<sequence>MELNPRLLAFLEHEMQNIMDDPDRDDEDRAHASTILGRVEGEIEWEEEQAYNGDVDATELFS</sequence>
<name>A0AAW4PPK9_9EURY</name>
<comment type="caution">
    <text evidence="1">The sequence shown here is derived from an EMBL/GenBank/DDBJ whole genome shotgun (WGS) entry which is preliminary data.</text>
</comment>
<evidence type="ECO:0000313" key="2">
    <source>
        <dbReference type="Proteomes" id="UP001430377"/>
    </source>
</evidence>
<reference evidence="1 2" key="1">
    <citation type="submission" date="2021-06" db="EMBL/GenBank/DDBJ databases">
        <title>Halomicroarcula sp. a new haloarchaeum isolated from saline soil.</title>
        <authorList>
            <person name="Duran-Viseras A."/>
            <person name="Sanchez-Porro C."/>
            <person name="Ventosa A."/>
        </authorList>
    </citation>
    <scope>NUCLEOTIDE SEQUENCE [LARGE SCALE GENOMIC DNA]</scope>
    <source>
        <strain evidence="1 2">F13</strain>
    </source>
</reference>
<dbReference type="EMBL" id="RKLR01000003">
    <property type="protein sequence ID" value="MBX0323027.1"/>
    <property type="molecule type" value="Genomic_DNA"/>
</dbReference>
<dbReference type="RefSeq" id="WP_220618013.1">
    <property type="nucleotide sequence ID" value="NZ_RKLR01000003.1"/>
</dbReference>
<keyword evidence="2" id="KW-1185">Reference proteome</keyword>
<proteinExistence type="predicted"/>
<accession>A0AAW4PPK9</accession>
<protein>
    <submittedName>
        <fullName evidence="1">Uncharacterized protein</fullName>
    </submittedName>
</protein>
<dbReference type="AlphaFoldDB" id="A0AAW4PPK9"/>